<name>A0ABD3QN76_9STRA</name>
<dbReference type="PANTHER" id="PTHR10272">
    <property type="entry name" value="PLATELET-ACTIVATING FACTOR ACETYLHYDROLASE"/>
    <property type="match status" value="1"/>
</dbReference>
<keyword evidence="7" id="KW-1185">Reference proteome</keyword>
<dbReference type="GO" id="GO:0016042">
    <property type="term" value="P:lipid catabolic process"/>
    <property type="evidence" value="ECO:0007669"/>
    <property type="project" value="UniProtKB-KW"/>
</dbReference>
<reference evidence="6 7" key="1">
    <citation type="submission" date="2024-10" db="EMBL/GenBank/DDBJ databases">
        <title>Updated reference genomes for cyclostephanoid diatoms.</title>
        <authorList>
            <person name="Roberts W.R."/>
            <person name="Alverson A.J."/>
        </authorList>
    </citation>
    <scope>NUCLEOTIDE SEQUENCE [LARGE SCALE GENOMIC DNA]</scope>
    <source>
        <strain evidence="6 7">AJA010-31</strain>
    </source>
</reference>
<feature type="signal peptide" evidence="5">
    <location>
        <begin position="1"/>
        <end position="28"/>
    </location>
</feature>
<dbReference type="PANTHER" id="PTHR10272:SF0">
    <property type="entry name" value="PLATELET-ACTIVATING FACTOR ACETYLHYDROLASE"/>
    <property type="match status" value="1"/>
</dbReference>
<keyword evidence="4" id="KW-0443">Lipid metabolism</keyword>
<evidence type="ECO:0000256" key="3">
    <source>
        <dbReference type="ARBA" id="ARBA00022963"/>
    </source>
</evidence>
<comment type="caution">
    <text evidence="6">The sequence shown here is derived from an EMBL/GenBank/DDBJ whole genome shotgun (WGS) entry which is preliminary data.</text>
</comment>
<evidence type="ECO:0000313" key="7">
    <source>
        <dbReference type="Proteomes" id="UP001530400"/>
    </source>
</evidence>
<dbReference type="SUPFAM" id="SSF53474">
    <property type="entry name" value="alpha/beta-Hydrolases"/>
    <property type="match status" value="1"/>
</dbReference>
<keyword evidence="5" id="KW-0732">Signal</keyword>
<evidence type="ECO:0000313" key="6">
    <source>
        <dbReference type="EMBL" id="KAL3801464.1"/>
    </source>
</evidence>
<dbReference type="EMBL" id="JALLPJ020000132">
    <property type="protein sequence ID" value="KAL3801464.1"/>
    <property type="molecule type" value="Genomic_DNA"/>
</dbReference>
<feature type="chain" id="PRO_5044763341" description="1-alkyl-2-acetylglycerophosphocholine esterase" evidence="5">
    <location>
        <begin position="29"/>
        <end position="419"/>
    </location>
</feature>
<gene>
    <name evidence="6" type="ORF">ACHAWO_002176</name>
</gene>
<proteinExistence type="predicted"/>
<evidence type="ECO:0000256" key="4">
    <source>
        <dbReference type="ARBA" id="ARBA00023098"/>
    </source>
</evidence>
<dbReference type="Gene3D" id="3.40.50.1820">
    <property type="entry name" value="alpha/beta hydrolase"/>
    <property type="match status" value="1"/>
</dbReference>
<dbReference type="InterPro" id="IPR029058">
    <property type="entry name" value="AB_hydrolase_fold"/>
</dbReference>
<dbReference type="Pfam" id="PF03403">
    <property type="entry name" value="PAF-AH_p_II"/>
    <property type="match status" value="1"/>
</dbReference>
<dbReference type="EC" id="3.1.1.47" evidence="1"/>
<evidence type="ECO:0000256" key="1">
    <source>
        <dbReference type="ARBA" id="ARBA00013201"/>
    </source>
</evidence>
<dbReference type="Proteomes" id="UP001530400">
    <property type="component" value="Unassembled WGS sequence"/>
</dbReference>
<sequence length="419" mass="45322">MNSAIIKGTSSVLVSLIWLSAVLQMINGFSPTRTAIQSVDRTAASSLHNNMVPPGVEDTILTRSQALAYPLGFLAAFRTGAALSVINQPRMPPISRSVGSSVWRLPSGTRVKLFYPTERSSDDNYLESDIMAPYCTDGRQTSDGMASMVGFRLGLEFLLAHLANASSGCVADALIQLTNDLPLLVYSHGYGGNMDMATYFFRTMASKGVIVAALEHTDGTASSTVLEDGSERKFNEYFMTGRQQLTRRASELLEAVEYLPKEIERIHSAKVTTIMLGGHSFGAPSAVMAANGASQDSNVCGLILHDPALGMGYGMLPPNGAKSRIPTITYVSDEYNRANVRYGDLTLHVKGVYHGNFVDAPLWAPIIVMRLLSLIIPAAGPANPMEVHEQLSQSAFEFMKWKDPANPVVMSGGLFEFVK</sequence>
<protein>
    <recommendedName>
        <fullName evidence="1">1-alkyl-2-acetylglycerophosphocholine esterase</fullName>
        <ecNumber evidence="1">3.1.1.47</ecNumber>
    </recommendedName>
</protein>
<evidence type="ECO:0000256" key="2">
    <source>
        <dbReference type="ARBA" id="ARBA00022801"/>
    </source>
</evidence>
<organism evidence="6 7">
    <name type="scientific">Cyclotella atomus</name>
    <dbReference type="NCBI Taxonomy" id="382360"/>
    <lineage>
        <taxon>Eukaryota</taxon>
        <taxon>Sar</taxon>
        <taxon>Stramenopiles</taxon>
        <taxon>Ochrophyta</taxon>
        <taxon>Bacillariophyta</taxon>
        <taxon>Coscinodiscophyceae</taxon>
        <taxon>Thalassiosirophycidae</taxon>
        <taxon>Stephanodiscales</taxon>
        <taxon>Stephanodiscaceae</taxon>
        <taxon>Cyclotella</taxon>
    </lineage>
</organism>
<keyword evidence="3" id="KW-0442">Lipid degradation</keyword>
<accession>A0ABD3QN76</accession>
<dbReference type="GO" id="GO:0003847">
    <property type="term" value="F:1-alkyl-2-acetylglycerophosphocholine esterase activity"/>
    <property type="evidence" value="ECO:0007669"/>
    <property type="project" value="UniProtKB-EC"/>
</dbReference>
<keyword evidence="2" id="KW-0378">Hydrolase</keyword>
<evidence type="ECO:0000256" key="5">
    <source>
        <dbReference type="SAM" id="SignalP"/>
    </source>
</evidence>
<dbReference type="AlphaFoldDB" id="A0ABD3QN76"/>